<dbReference type="GO" id="GO:0004866">
    <property type="term" value="F:endopeptidase inhibitor activity"/>
    <property type="evidence" value="ECO:0007669"/>
    <property type="project" value="TreeGrafter"/>
</dbReference>
<evidence type="ECO:0008006" key="5">
    <source>
        <dbReference type="Google" id="ProtNLM"/>
    </source>
</evidence>
<dbReference type="SUPFAM" id="SSF54897">
    <property type="entry name" value="Protease propeptides/inhibitors"/>
    <property type="match status" value="1"/>
</dbReference>
<evidence type="ECO:0000256" key="2">
    <source>
        <dbReference type="SAM" id="MobiDB-lite"/>
    </source>
</evidence>
<reference evidence="3 4" key="1">
    <citation type="journal article" date="2018" name="Mol. Ecol.">
        <title>The obligate alkalophilic soda-lake fungus Sodiomyces alkalinus has shifted to a protein diet.</title>
        <authorList>
            <person name="Grum-Grzhimaylo A.A."/>
            <person name="Falkoski D.L."/>
            <person name="van den Heuvel J."/>
            <person name="Valero-Jimenez C.A."/>
            <person name="Min B."/>
            <person name="Choi I.G."/>
            <person name="Lipzen A."/>
            <person name="Daum C.G."/>
            <person name="Aanen D.K."/>
            <person name="Tsang A."/>
            <person name="Henrissat B."/>
            <person name="Bilanenko E.N."/>
            <person name="de Vries R.P."/>
            <person name="van Kan J.A.L."/>
            <person name="Grigoriev I.V."/>
            <person name="Debets A.J.M."/>
        </authorList>
    </citation>
    <scope>NUCLEOTIDE SEQUENCE [LARGE SCALE GENOMIC DNA]</scope>
    <source>
        <strain evidence="3 4">F11</strain>
    </source>
</reference>
<name>A0A3N2Q0M3_SODAK</name>
<organism evidence="3 4">
    <name type="scientific">Sodiomyces alkalinus (strain CBS 110278 / VKM F-3762 / F11)</name>
    <name type="common">Alkaliphilic filamentous fungus</name>
    <dbReference type="NCBI Taxonomy" id="1314773"/>
    <lineage>
        <taxon>Eukaryota</taxon>
        <taxon>Fungi</taxon>
        <taxon>Dikarya</taxon>
        <taxon>Ascomycota</taxon>
        <taxon>Pezizomycotina</taxon>
        <taxon>Sordariomycetes</taxon>
        <taxon>Hypocreomycetidae</taxon>
        <taxon>Glomerellales</taxon>
        <taxon>Plectosphaerellaceae</taxon>
        <taxon>Sodiomyces</taxon>
    </lineage>
</organism>
<gene>
    <name evidence="3" type="ORF">SODALDRAFT_356283</name>
</gene>
<dbReference type="AlphaFoldDB" id="A0A3N2Q0M3"/>
<dbReference type="GeneID" id="39582372"/>
<dbReference type="InterPro" id="IPR052471">
    <property type="entry name" value="PBI_I9"/>
</dbReference>
<dbReference type="OrthoDB" id="4158841at2759"/>
<dbReference type="RefSeq" id="XP_028468119.1">
    <property type="nucleotide sequence ID" value="XM_028613894.1"/>
</dbReference>
<dbReference type="InterPro" id="IPR037045">
    <property type="entry name" value="S8pro/Inhibitor_I9_sf"/>
</dbReference>
<dbReference type="EMBL" id="ML119052">
    <property type="protein sequence ID" value="ROT40313.1"/>
    <property type="molecule type" value="Genomic_DNA"/>
</dbReference>
<dbReference type="Pfam" id="PF17242">
    <property type="entry name" value="DUF5315"/>
    <property type="match status" value="1"/>
</dbReference>
<dbReference type="PANTHER" id="PTHR28288">
    <property type="entry name" value="PROTEASE B INHIBITOR 2"/>
    <property type="match status" value="1"/>
</dbReference>
<dbReference type="PANTHER" id="PTHR28288:SF1">
    <property type="entry name" value="INHIBITOR I9 DOMAIN-CONTAINING PROTEIN"/>
    <property type="match status" value="1"/>
</dbReference>
<dbReference type="GO" id="GO:0042144">
    <property type="term" value="P:vacuole fusion, non-autophagic"/>
    <property type="evidence" value="ECO:0007669"/>
    <property type="project" value="TreeGrafter"/>
</dbReference>
<dbReference type="Gene3D" id="3.30.70.80">
    <property type="entry name" value="Peptidase S8 propeptide/proteinase inhibitor I9"/>
    <property type="match status" value="1"/>
</dbReference>
<evidence type="ECO:0000313" key="4">
    <source>
        <dbReference type="Proteomes" id="UP000272025"/>
    </source>
</evidence>
<accession>A0A3N2Q0M3</accession>
<feature type="compositionally biased region" description="Polar residues" evidence="2">
    <location>
        <begin position="78"/>
        <end position="87"/>
    </location>
</feature>
<proteinExistence type="inferred from homology"/>
<keyword evidence="4" id="KW-1185">Reference proteome</keyword>
<evidence type="ECO:0000313" key="3">
    <source>
        <dbReference type="EMBL" id="ROT40313.1"/>
    </source>
</evidence>
<evidence type="ECO:0000256" key="1">
    <source>
        <dbReference type="ARBA" id="ARBA00038069"/>
    </source>
</evidence>
<feature type="compositionally biased region" description="Polar residues" evidence="2">
    <location>
        <begin position="42"/>
        <end position="58"/>
    </location>
</feature>
<comment type="similarity">
    <text evidence="1">Belongs to the protease inhibitor I9 family.</text>
</comment>
<feature type="region of interest" description="Disordered" evidence="2">
    <location>
        <begin position="1"/>
        <end position="26"/>
    </location>
</feature>
<protein>
    <recommendedName>
        <fullName evidence="5">Inhibitor I9 domain-containing protein</fullName>
    </recommendedName>
</protein>
<feature type="region of interest" description="Disordered" evidence="2">
    <location>
        <begin position="222"/>
        <end position="288"/>
    </location>
</feature>
<dbReference type="Proteomes" id="UP000272025">
    <property type="component" value="Unassembled WGS sequence"/>
</dbReference>
<dbReference type="STRING" id="1314773.A0A3N2Q0M3"/>
<sequence>MTCLVGGDGRGNKKFAGGRSTEADPNVVHLLVGSRTQRTSASNFRFYNEASSGQMQSTPRRPRSSSSDRAWDGHEESNNGTASSLIRTRSRQQRDLPPTLFLHPSPAASHASIPGITPMGGSSGPMPPLSQPPAGHQRDGSLTVTMPSASRAVGNLSTHESARSADRTDALWAEMQATLEEVELSASGGTHVFGPEHDRKLADLRKAQIALAQAWARSEADDAIGPGHRDNSAAAGSAPGGVGDEVRNMRSAALGETATTRKSGEGTDAAKSTAGTGSALPGSSGMAEGLDARFEEGTEADILLARRRREANDRYFQQVKGGVLDVVARLEDVAVAMRALEQETKDIWGEDGSLPGSAKTWCFWQAFSHQYLSTTYHGVGGVGLSLMVFLKLGVFARTFSFSLSPRLVILSNSPIPLRKTNKKLRANDVTLYTVLRKVEGEGVNECLTGTAFPTGQVKYDMKYHLSSGSPAFHLFRQHLAFRIPDFPTISLDLPIDTFVSRHTPTQPLPFLQTKVPSHSTHHITVAMKPSTFLVAALSLVPGALAVDKMKNVIVWAQDESITDSMLEKAKNAIIEAGGKVTHVYTLIRGFDAVAPAKALEVVQAFDAGIKIEEDQTVTIYEDEN</sequence>
<feature type="region of interest" description="Disordered" evidence="2">
    <location>
        <begin position="42"/>
        <end position="142"/>
    </location>
</feature>